<protein>
    <submittedName>
        <fullName evidence="3">DUF4397 domain-containing protein</fullName>
    </submittedName>
</protein>
<proteinExistence type="predicted"/>
<comment type="caution">
    <text evidence="3">The sequence shown here is derived from an EMBL/GenBank/DDBJ whole genome shotgun (WGS) entry which is preliminary data.</text>
</comment>
<dbReference type="EMBL" id="JBHLWO010000002">
    <property type="protein sequence ID" value="MFC0319571.1"/>
    <property type="molecule type" value="Genomic_DNA"/>
</dbReference>
<organism evidence="3 4">
    <name type="scientific">Olivibacter oleidegradans</name>
    <dbReference type="NCBI Taxonomy" id="760123"/>
    <lineage>
        <taxon>Bacteria</taxon>
        <taxon>Pseudomonadati</taxon>
        <taxon>Bacteroidota</taxon>
        <taxon>Sphingobacteriia</taxon>
        <taxon>Sphingobacteriales</taxon>
        <taxon>Sphingobacteriaceae</taxon>
        <taxon>Olivibacter</taxon>
    </lineage>
</organism>
<keyword evidence="4" id="KW-1185">Reference proteome</keyword>
<dbReference type="Proteomes" id="UP001589774">
    <property type="component" value="Unassembled WGS sequence"/>
</dbReference>
<dbReference type="InterPro" id="IPR025510">
    <property type="entry name" value="DUF4397"/>
</dbReference>
<sequence>MNIHTLLLNNKKRLIYAFLGLCFLLPMSACLKDDDNGQDGTIPAALVSFIHTSPDAGDLIVGINGYRVNTQQFKYLDRTVYQLVYPGGNQFQVNTSADNKKLDVKNWSLEGGVCYSIFAVDRLDSLELLGMRDFYASDVPASGMARIRFINLCPDSVKFDLKTSAVDTLLASDKKFKQNSAFGNIKADDNTAYTLEVINHDTHVSIANATFTPKQGQYYTILATGFIDTEEEAKKLKVSIFKHD</sequence>
<evidence type="ECO:0000313" key="3">
    <source>
        <dbReference type="EMBL" id="MFC0319571.1"/>
    </source>
</evidence>
<reference evidence="3 4" key="1">
    <citation type="submission" date="2024-09" db="EMBL/GenBank/DDBJ databases">
        <authorList>
            <person name="Sun Q."/>
            <person name="Mori K."/>
        </authorList>
    </citation>
    <scope>NUCLEOTIDE SEQUENCE [LARGE SCALE GENOMIC DNA]</scope>
    <source>
        <strain evidence="3 4">CCM 7765</strain>
    </source>
</reference>
<feature type="signal peptide" evidence="1">
    <location>
        <begin position="1"/>
        <end position="31"/>
    </location>
</feature>
<gene>
    <name evidence="3" type="ORF">ACFFI0_14720</name>
</gene>
<feature type="domain" description="DUF4397" evidence="2">
    <location>
        <begin position="45"/>
        <end position="161"/>
    </location>
</feature>
<dbReference type="RefSeq" id="WP_130855850.1">
    <property type="nucleotide sequence ID" value="NZ_JBHLWO010000002.1"/>
</dbReference>
<dbReference type="Pfam" id="PF14344">
    <property type="entry name" value="DUF4397"/>
    <property type="match status" value="1"/>
</dbReference>
<evidence type="ECO:0000259" key="2">
    <source>
        <dbReference type="Pfam" id="PF14344"/>
    </source>
</evidence>
<keyword evidence="1" id="KW-0732">Signal</keyword>
<accession>A0ABV6HLJ8</accession>
<name>A0ABV6HLJ8_9SPHI</name>
<evidence type="ECO:0000313" key="4">
    <source>
        <dbReference type="Proteomes" id="UP001589774"/>
    </source>
</evidence>
<feature type="chain" id="PRO_5045651716" evidence="1">
    <location>
        <begin position="32"/>
        <end position="244"/>
    </location>
</feature>
<evidence type="ECO:0000256" key="1">
    <source>
        <dbReference type="SAM" id="SignalP"/>
    </source>
</evidence>